<keyword evidence="2" id="KW-1185">Reference proteome</keyword>
<sequence length="597" mass="68918">MLIKALCDYYDMLSAAEKVLPEGYSKVKIHYEVALTEEGEIDHIINIQKETEVTVGKKIKKKLVPQDLKMPQRTEKPGIDANIAEHRPLYLFGLNLEKEGLTPTDRTGKAQKSHAAFVETNLKFIEEMDTPLVNAYRKFLLNWKPEEQTENQELLRLQKDYAKSGYVFCLTGRPGHYLQDEPVFAKKWNMYYEKQKAEAKDAYFAQCAVSGEERPLARIHSKIKGVYGGLATGSVLIGYNNPSENSYGNEQSYNSGISEEMMKKYTEALNYLLASQKHKHMLEDMTMVFWAMDTEDKCEDLFSQLLFGESDTLNAEQTEEMLKKMMEDAREGKITAKRLENLSTVDPSVDFYMLGLKPNSSRLSVKFIIRKKYADVLWNIARFQQEIQVVQEQKPVPLWMIEKELISPKSKNDKVNPALMAGLLNAVVYGGKYPVALFENTLRRIRIDRNINRIRCGIVKAYLNRNDKKEEITVGLNEENKSPAYLCGRLFAVLEQLQKDAAGTELNRTIKDAYFASASVKPALIFPKLIRLSQNHLKKIKNANYRYKYNERIQKIIELLDGKFPEMLRRTEQGEFFVGYYQQIPELFKKSEKKEEQ</sequence>
<gene>
    <name evidence="1" type="primary">cas8c</name>
    <name evidence="1" type="ORF">HFM93_11760</name>
</gene>
<protein>
    <submittedName>
        <fullName evidence="1">Type I-C CRISPR-associated protein Cas8c/Csd1</fullName>
    </submittedName>
</protein>
<comment type="caution">
    <text evidence="1">The sequence shown here is derived from an EMBL/GenBank/DDBJ whole genome shotgun (WGS) entry which is preliminary data.</text>
</comment>
<name>A0ABX2GZC2_9FIRM</name>
<proteinExistence type="predicted"/>
<dbReference type="InterPro" id="IPR010144">
    <property type="entry name" value="CRISPR-assoc_prot_Csd1-typ"/>
</dbReference>
<dbReference type="RefSeq" id="WP_173866863.1">
    <property type="nucleotide sequence ID" value="NZ_JAAWUU010000057.1"/>
</dbReference>
<dbReference type="NCBIfam" id="TIGR01863">
    <property type="entry name" value="cas_Csd1"/>
    <property type="match status" value="1"/>
</dbReference>
<evidence type="ECO:0000313" key="1">
    <source>
        <dbReference type="EMBL" id="NSG30929.1"/>
    </source>
</evidence>
<dbReference type="Pfam" id="PF09709">
    <property type="entry name" value="Cas_Csd1"/>
    <property type="match status" value="1"/>
</dbReference>
<dbReference type="Proteomes" id="UP000821846">
    <property type="component" value="Unassembled WGS sequence"/>
</dbReference>
<dbReference type="EMBL" id="JAAWUZ010000050">
    <property type="protein sequence ID" value="NSG30929.1"/>
    <property type="molecule type" value="Genomic_DNA"/>
</dbReference>
<organism evidence="1 2">
    <name type="scientific">Faecalicatena fissicatena</name>
    <dbReference type="NCBI Taxonomy" id="290055"/>
    <lineage>
        <taxon>Bacteria</taxon>
        <taxon>Bacillati</taxon>
        <taxon>Bacillota</taxon>
        <taxon>Clostridia</taxon>
        <taxon>Lachnospirales</taxon>
        <taxon>Lachnospiraceae</taxon>
        <taxon>Faecalicatena</taxon>
    </lineage>
</organism>
<accession>A0ABX2GZC2</accession>
<reference evidence="1 2" key="1">
    <citation type="journal article" date="2020" name="Cell Host Microbe">
        <title>Functional and Genomic Variation between Human-Derived Isolates of Lachnospiraceae Reveals Inter- and Intra-Species Diversity.</title>
        <authorList>
            <person name="Sorbara M.T."/>
            <person name="Littmann E.R."/>
            <person name="Fontana E."/>
            <person name="Moody T.U."/>
            <person name="Kohout C.E."/>
            <person name="Gjonbalaj M."/>
            <person name="Eaton V."/>
            <person name="Seok R."/>
            <person name="Leiner I.M."/>
            <person name="Pamer E.G."/>
        </authorList>
    </citation>
    <scope>NUCLEOTIDE SEQUENCE [LARGE SCALE GENOMIC DNA]</scope>
    <source>
        <strain evidence="1 2">MSK.14.16</strain>
    </source>
</reference>
<evidence type="ECO:0000313" key="2">
    <source>
        <dbReference type="Proteomes" id="UP000821846"/>
    </source>
</evidence>